<feature type="compositionally biased region" description="Acidic residues" evidence="2">
    <location>
        <begin position="218"/>
        <end position="230"/>
    </location>
</feature>
<dbReference type="Proteomes" id="UP001430584">
    <property type="component" value="Unassembled WGS sequence"/>
</dbReference>
<comment type="caution">
    <text evidence="3">The sequence shown here is derived from an EMBL/GenBank/DDBJ whole genome shotgun (WGS) entry which is preliminary data.</text>
</comment>
<feature type="coiled-coil region" evidence="1">
    <location>
        <begin position="53"/>
        <end position="162"/>
    </location>
</feature>
<feature type="region of interest" description="Disordered" evidence="2">
    <location>
        <begin position="195"/>
        <end position="350"/>
    </location>
</feature>
<feature type="compositionally biased region" description="Basic and acidic residues" evidence="2">
    <location>
        <begin position="262"/>
        <end position="274"/>
    </location>
</feature>
<name>A0ABR3CUN8_9PEZI</name>
<accession>A0ABR3CUN8</accession>
<feature type="compositionally biased region" description="Low complexity" evidence="2">
    <location>
        <begin position="14"/>
        <end position="33"/>
    </location>
</feature>
<feature type="region of interest" description="Disordered" evidence="2">
    <location>
        <begin position="1"/>
        <end position="52"/>
    </location>
</feature>
<proteinExistence type="predicted"/>
<evidence type="ECO:0000256" key="2">
    <source>
        <dbReference type="SAM" id="MobiDB-lite"/>
    </source>
</evidence>
<evidence type="ECO:0000256" key="1">
    <source>
        <dbReference type="SAM" id="Coils"/>
    </source>
</evidence>
<dbReference type="RefSeq" id="XP_066636258.1">
    <property type="nucleotide sequence ID" value="XM_066773691.1"/>
</dbReference>
<protein>
    <submittedName>
        <fullName evidence="3">Uncharacterized protein</fullName>
    </submittedName>
</protein>
<evidence type="ECO:0000313" key="3">
    <source>
        <dbReference type="EMBL" id="KAL0263229.1"/>
    </source>
</evidence>
<sequence length="350" mass="38166">MFRLFANALREEAPQQPQDEAPPATTAITTTATSPQHFPAEPPRSPRLQVEHSRRLEEELAILRADLADQRGAYEAKLADQRAKLTAKLAAQRDKYEAKTARLEERNAWLEGTVAKRAEEKQWLERRNDALEATEKRLDARVGALEERVFELQAENWALKQENADFRADFDGVVGEMAALRRGAEALAERAHRALARPRAGDARASPKRVGDGVQEADGGEGEGEGEGEEGNAQQQATPRGRRIEARDASLSGETLTRTGPRSRDEENGGEGRGRLSQAGGPVPDPRSLEALRTLGASRNVSPSPTPERGRQRRLGGNGAVTANGAGGSTENVAIRHSKKRQRTESDTEA</sequence>
<gene>
    <name evidence="3" type="ORF">SLS55_002207</name>
</gene>
<reference evidence="3 4" key="1">
    <citation type="submission" date="2024-02" db="EMBL/GenBank/DDBJ databases">
        <title>De novo assembly and annotation of 12 fungi associated with fruit tree decline syndrome in Ontario, Canada.</title>
        <authorList>
            <person name="Sulman M."/>
            <person name="Ellouze W."/>
            <person name="Ilyukhin E."/>
        </authorList>
    </citation>
    <scope>NUCLEOTIDE SEQUENCE [LARGE SCALE GENOMIC DNA]</scope>
    <source>
        <strain evidence="3 4">FDS-637</strain>
    </source>
</reference>
<evidence type="ECO:0000313" key="4">
    <source>
        <dbReference type="Proteomes" id="UP001430584"/>
    </source>
</evidence>
<keyword evidence="1" id="KW-0175">Coiled coil</keyword>
<dbReference type="GeneID" id="92006292"/>
<keyword evidence="4" id="KW-1185">Reference proteome</keyword>
<dbReference type="EMBL" id="JAJVCZ030000002">
    <property type="protein sequence ID" value="KAL0263229.1"/>
    <property type="molecule type" value="Genomic_DNA"/>
</dbReference>
<organism evidence="3 4">
    <name type="scientific">Diplodia seriata</name>
    <dbReference type="NCBI Taxonomy" id="420778"/>
    <lineage>
        <taxon>Eukaryota</taxon>
        <taxon>Fungi</taxon>
        <taxon>Dikarya</taxon>
        <taxon>Ascomycota</taxon>
        <taxon>Pezizomycotina</taxon>
        <taxon>Dothideomycetes</taxon>
        <taxon>Dothideomycetes incertae sedis</taxon>
        <taxon>Botryosphaeriales</taxon>
        <taxon>Botryosphaeriaceae</taxon>
        <taxon>Diplodia</taxon>
    </lineage>
</organism>